<name>A0AAU7W9C7_9MICO</name>
<sequence length="436" mass="46396">MTAGPASSDAAPRRLLVVSDSDSYTKWGAALASRLPAGWEADLAILASNVRPSARQLAAALAGTKWTPDAVRDVHLDDLSDLVTRVRPDAVLLAMRGPLVRVAAPHLHALADRPVIVSGFPGLTIPAVPKAIIYREQTDLVVLHSRREVRDFTALAEDLPAAPRFGLASLPFLAAAAELDRRPDAADVVFAVQAKVPASREERVELIGMLAGAARLRPQGRVVVKVRARSGEAQTHAEAYDLAELIADPSVTRELGFTLPPNLVVEDGPMAAHLARAAALVTVSSTAVLEAIAAGVPALLLEDFGVGARQLNLVFEGSGLFGDRADLAAGRWRTPEPAWLADNYFHEPAADDWVARLDELVAGRAAAPLPALPRRHNLTGGALRRAFERRNMLGEHDRSLLGALSLVVALPSRGAVRAVRRLRRRLAGEGQLPATG</sequence>
<dbReference type="EMBL" id="CP158374">
    <property type="protein sequence ID" value="XBX83259.1"/>
    <property type="molecule type" value="Genomic_DNA"/>
</dbReference>
<dbReference type="InterPro" id="IPR046561">
    <property type="entry name" value="DUF6716"/>
</dbReference>
<protein>
    <submittedName>
        <fullName evidence="1">DUF6716 putative glycosyltransferase</fullName>
    </submittedName>
</protein>
<dbReference type="AlphaFoldDB" id="A0AAU7W9C7"/>
<dbReference type="Pfam" id="PF20471">
    <property type="entry name" value="DUF6716"/>
    <property type="match status" value="1"/>
</dbReference>
<organism evidence="1">
    <name type="scientific">Agromyces sp. G08B096</name>
    <dbReference type="NCBI Taxonomy" id="3156399"/>
    <lineage>
        <taxon>Bacteria</taxon>
        <taxon>Bacillati</taxon>
        <taxon>Actinomycetota</taxon>
        <taxon>Actinomycetes</taxon>
        <taxon>Micrococcales</taxon>
        <taxon>Microbacteriaceae</taxon>
        <taxon>Agromyces</taxon>
    </lineage>
</organism>
<evidence type="ECO:0000313" key="1">
    <source>
        <dbReference type="EMBL" id="XBX83259.1"/>
    </source>
</evidence>
<gene>
    <name evidence="1" type="ORF">ABIQ69_04900</name>
</gene>
<accession>A0AAU7W9C7</accession>
<dbReference type="RefSeq" id="WP_350349263.1">
    <property type="nucleotide sequence ID" value="NZ_CP158374.1"/>
</dbReference>
<dbReference type="SUPFAM" id="SSF53756">
    <property type="entry name" value="UDP-Glycosyltransferase/glycogen phosphorylase"/>
    <property type="match status" value="1"/>
</dbReference>
<proteinExistence type="predicted"/>
<reference evidence="1" key="1">
    <citation type="submission" date="2024-05" db="EMBL/GenBank/DDBJ databases">
        <authorList>
            <person name="Yu L."/>
        </authorList>
    </citation>
    <scope>NUCLEOTIDE SEQUENCE</scope>
    <source>
        <strain evidence="1">G08B096</strain>
    </source>
</reference>